<dbReference type="Ensembl" id="ENSOANT00000055787.1">
    <property type="protein sequence ID" value="ENSOANP00000041333.1"/>
    <property type="gene ID" value="ENSOANG00000037683.1"/>
</dbReference>
<dbReference type="InterPro" id="IPR003961">
    <property type="entry name" value="FN3_dom"/>
</dbReference>
<dbReference type="FunFam" id="2.60.40.10:FF:000638">
    <property type="entry name" value="von Willebrand factor A domain-containing 1"/>
    <property type="match status" value="1"/>
</dbReference>
<dbReference type="FunCoup" id="A0A6I8NJM1">
    <property type="interactions" value="251"/>
</dbReference>
<dbReference type="OMA" id="WMLMCLL"/>
<dbReference type="FunFam" id="2.60.40.10:FF:001442">
    <property type="entry name" value="von Willebrand factor A domain containing 1"/>
    <property type="match status" value="1"/>
</dbReference>
<keyword evidence="4" id="KW-0597">Phosphoprotein</keyword>
<dbReference type="SUPFAM" id="SSF49265">
    <property type="entry name" value="Fibronectin type III"/>
    <property type="match status" value="2"/>
</dbReference>
<dbReference type="Bgee" id="ENSOANG00000037683">
    <property type="expression patterns" value="Expressed in heart and 5 other cell types or tissues"/>
</dbReference>
<dbReference type="InterPro" id="IPR036116">
    <property type="entry name" value="FN3_sf"/>
</dbReference>
<dbReference type="Pfam" id="PF00041">
    <property type="entry name" value="fn3"/>
    <property type="match status" value="2"/>
</dbReference>
<dbReference type="FunFam" id="3.40.50.410:FF:000046">
    <property type="entry name" value="von Willebrand factor A domain-containing protein 1"/>
    <property type="match status" value="1"/>
</dbReference>
<dbReference type="PANTHER" id="PTHR24020:SF77">
    <property type="entry name" value="VON WILLEBRAND FACTOR A DOMAIN-CONTAINING PROTEIN 1"/>
    <property type="match status" value="1"/>
</dbReference>
<reference evidence="16" key="2">
    <citation type="submission" date="2025-08" db="UniProtKB">
        <authorList>
            <consortium name="Ensembl"/>
        </authorList>
    </citation>
    <scope>IDENTIFICATION</scope>
    <source>
        <strain evidence="16">Glennie</strain>
    </source>
</reference>
<evidence type="ECO:0000259" key="15">
    <source>
        <dbReference type="PROSITE" id="PS50853"/>
    </source>
</evidence>
<evidence type="ECO:0000259" key="14">
    <source>
        <dbReference type="PROSITE" id="PS50234"/>
    </source>
</evidence>
<comment type="function">
    <text evidence="11">Promotes matrix assembly. Involved in the organization of skeletal muscles and in the formation of neuromuscular junctions.</text>
</comment>
<dbReference type="SUPFAM" id="SSF53300">
    <property type="entry name" value="vWA-like"/>
    <property type="match status" value="1"/>
</dbReference>
<dbReference type="AlphaFoldDB" id="A0A6I8NJM1"/>
<protein>
    <recommendedName>
        <fullName evidence="10">von Willebrand factor A domain-containing protein 1</fullName>
    </recommendedName>
</protein>
<evidence type="ECO:0000256" key="6">
    <source>
        <dbReference type="ARBA" id="ARBA00022737"/>
    </source>
</evidence>
<comment type="subunit">
    <text evidence="12">Homodimer or homomultimer; disulfide-linked. Interacts with HSPG2.</text>
</comment>
<keyword evidence="7" id="KW-0084">Basement membrane</keyword>
<dbReference type="CDD" id="cd00063">
    <property type="entry name" value="FN3"/>
    <property type="match status" value="2"/>
</dbReference>
<dbReference type="InterPro" id="IPR050525">
    <property type="entry name" value="ECM_Assembly_Org"/>
</dbReference>
<gene>
    <name evidence="16" type="primary">VWA1</name>
</gene>
<feature type="region of interest" description="Disordered" evidence="13">
    <location>
        <begin position="1"/>
        <end position="45"/>
    </location>
</feature>
<feature type="domain" description="VWFA" evidence="14">
    <location>
        <begin position="87"/>
        <end position="267"/>
    </location>
</feature>
<evidence type="ECO:0000313" key="17">
    <source>
        <dbReference type="Proteomes" id="UP000002279"/>
    </source>
</evidence>
<keyword evidence="6" id="KW-0677">Repeat</keyword>
<feature type="compositionally biased region" description="Pro residues" evidence="13">
    <location>
        <begin position="24"/>
        <end position="45"/>
    </location>
</feature>
<dbReference type="GeneTree" id="ENSGT00940000160734"/>
<evidence type="ECO:0000256" key="7">
    <source>
        <dbReference type="ARBA" id="ARBA00022869"/>
    </source>
</evidence>
<reference evidence="16" key="3">
    <citation type="submission" date="2025-09" db="UniProtKB">
        <authorList>
            <consortium name="Ensembl"/>
        </authorList>
    </citation>
    <scope>IDENTIFICATION</scope>
    <source>
        <strain evidence="16">Glennie</strain>
    </source>
</reference>
<keyword evidence="9" id="KW-0325">Glycoprotein</keyword>
<accession>A0A6I8NJM1</accession>
<dbReference type="PANTHER" id="PTHR24020">
    <property type="entry name" value="COLLAGEN ALPHA"/>
    <property type="match status" value="1"/>
</dbReference>
<name>A0A6I8NJM1_ORNAN</name>
<evidence type="ECO:0000256" key="2">
    <source>
        <dbReference type="ARBA" id="ARBA00022525"/>
    </source>
</evidence>
<reference evidence="16 17" key="1">
    <citation type="journal article" date="2008" name="Nature">
        <title>Genome analysis of the platypus reveals unique signatures of evolution.</title>
        <authorList>
            <person name="Warren W.C."/>
            <person name="Hillier L.W."/>
            <person name="Marshall Graves J.A."/>
            <person name="Birney E."/>
            <person name="Ponting C.P."/>
            <person name="Grutzner F."/>
            <person name="Belov K."/>
            <person name="Miller W."/>
            <person name="Clarke L."/>
            <person name="Chinwalla A.T."/>
            <person name="Yang S.P."/>
            <person name="Heger A."/>
            <person name="Locke D.P."/>
            <person name="Miethke P."/>
            <person name="Waters P.D."/>
            <person name="Veyrunes F."/>
            <person name="Fulton L."/>
            <person name="Fulton B."/>
            <person name="Graves T."/>
            <person name="Wallis J."/>
            <person name="Puente X.S."/>
            <person name="Lopez-Otin C."/>
            <person name="Ordonez G.R."/>
            <person name="Eichler E.E."/>
            <person name="Chen L."/>
            <person name="Cheng Z."/>
            <person name="Deakin J.E."/>
            <person name="Alsop A."/>
            <person name="Thompson K."/>
            <person name="Kirby P."/>
            <person name="Papenfuss A.T."/>
            <person name="Wakefield M.J."/>
            <person name="Olender T."/>
            <person name="Lancet D."/>
            <person name="Huttley G.A."/>
            <person name="Smit A.F."/>
            <person name="Pask A."/>
            <person name="Temple-Smith P."/>
            <person name="Batzer M.A."/>
            <person name="Walker J.A."/>
            <person name="Konkel M.K."/>
            <person name="Harris R.S."/>
            <person name="Whittington C.M."/>
            <person name="Wong E.S."/>
            <person name="Gemmell N.J."/>
            <person name="Buschiazzo E."/>
            <person name="Vargas Jentzsch I.M."/>
            <person name="Merkel A."/>
            <person name="Schmitz J."/>
            <person name="Zemann A."/>
            <person name="Churakov G."/>
            <person name="Kriegs J.O."/>
            <person name="Brosius J."/>
            <person name="Murchison E.P."/>
            <person name="Sachidanandam R."/>
            <person name="Smith C."/>
            <person name="Hannon G.J."/>
            <person name="Tsend-Ayush E."/>
            <person name="McMillan D."/>
            <person name="Attenborough R."/>
            <person name="Rens W."/>
            <person name="Ferguson-Smith M."/>
            <person name="Lefevre C.M."/>
            <person name="Sharp J.A."/>
            <person name="Nicholas K.R."/>
            <person name="Ray D.A."/>
            <person name="Kube M."/>
            <person name="Reinhardt R."/>
            <person name="Pringle T.H."/>
            <person name="Taylor J."/>
            <person name="Jones R.C."/>
            <person name="Nixon B."/>
            <person name="Dacheux J.L."/>
            <person name="Niwa H."/>
            <person name="Sekita Y."/>
            <person name="Huang X."/>
            <person name="Stark A."/>
            <person name="Kheradpour P."/>
            <person name="Kellis M."/>
            <person name="Flicek P."/>
            <person name="Chen Y."/>
            <person name="Webber C."/>
            <person name="Hardison R."/>
            <person name="Nelson J."/>
            <person name="Hallsworth-Pepin K."/>
            <person name="Delehaunty K."/>
            <person name="Markovic C."/>
            <person name="Minx P."/>
            <person name="Feng Y."/>
            <person name="Kremitzki C."/>
            <person name="Mitreva M."/>
            <person name="Glasscock J."/>
            <person name="Wylie T."/>
            <person name="Wohldmann P."/>
            <person name="Thiru P."/>
            <person name="Nhan M.N."/>
            <person name="Pohl C.S."/>
            <person name="Smith S.M."/>
            <person name="Hou S."/>
            <person name="Nefedov M."/>
            <person name="de Jong P.J."/>
            <person name="Renfree M.B."/>
            <person name="Mardis E.R."/>
            <person name="Wilson R.K."/>
        </authorList>
    </citation>
    <scope>NUCLEOTIDE SEQUENCE [LARGE SCALE GENOMIC DNA]</scope>
    <source>
        <strain evidence="16 17">Glennie</strain>
    </source>
</reference>
<keyword evidence="17" id="KW-1185">Reference proteome</keyword>
<dbReference type="PROSITE" id="PS50234">
    <property type="entry name" value="VWFA"/>
    <property type="match status" value="1"/>
</dbReference>
<evidence type="ECO:0000256" key="3">
    <source>
        <dbReference type="ARBA" id="ARBA00022530"/>
    </source>
</evidence>
<dbReference type="Gene3D" id="2.60.40.10">
    <property type="entry name" value="Immunoglobulins"/>
    <property type="match status" value="2"/>
</dbReference>
<evidence type="ECO:0000256" key="9">
    <source>
        <dbReference type="ARBA" id="ARBA00023180"/>
    </source>
</evidence>
<evidence type="ECO:0000256" key="10">
    <source>
        <dbReference type="ARBA" id="ARBA00029542"/>
    </source>
</evidence>
<evidence type="ECO:0000256" key="4">
    <source>
        <dbReference type="ARBA" id="ARBA00022553"/>
    </source>
</evidence>
<evidence type="ECO:0000313" key="16">
    <source>
        <dbReference type="Ensembl" id="ENSOANP00000041333.1"/>
    </source>
</evidence>
<evidence type="ECO:0000256" key="13">
    <source>
        <dbReference type="SAM" id="MobiDB-lite"/>
    </source>
</evidence>
<keyword evidence="8" id="KW-1015">Disulfide bond</keyword>
<dbReference type="Gene3D" id="3.40.50.410">
    <property type="entry name" value="von Willebrand factor, type A domain"/>
    <property type="match status" value="1"/>
</dbReference>
<dbReference type="GO" id="GO:0005604">
    <property type="term" value="C:basement membrane"/>
    <property type="evidence" value="ECO:0007669"/>
    <property type="project" value="UniProtKB-SubCell"/>
</dbReference>
<dbReference type="SMART" id="SM00060">
    <property type="entry name" value="FN3"/>
    <property type="match status" value="3"/>
</dbReference>
<feature type="compositionally biased region" description="Basic and acidic residues" evidence="13">
    <location>
        <begin position="1"/>
        <end position="16"/>
    </location>
</feature>
<evidence type="ECO:0000256" key="12">
    <source>
        <dbReference type="ARBA" id="ARBA00063852"/>
    </source>
</evidence>
<dbReference type="PRINTS" id="PR00453">
    <property type="entry name" value="VWFADOMAIN"/>
</dbReference>
<dbReference type="InterPro" id="IPR002035">
    <property type="entry name" value="VWF_A"/>
</dbReference>
<comment type="subcellular location">
    <subcellularLocation>
        <location evidence="1">Secreted</location>
        <location evidence="1">Extracellular space</location>
        <location evidence="1">Extracellular matrix</location>
        <location evidence="1">Basement membrane</location>
    </subcellularLocation>
</comment>
<dbReference type="Proteomes" id="UP000002279">
    <property type="component" value="Chromosome 5"/>
</dbReference>
<sequence length="550" mass="59068">MTMREDPGQSRVRDPGHQSVASSPPHPCCPIRPPSPDHSGPPCPPRSARHLSFALLLCLVPRLGLGDIVPLVVTEPPRPPSPGPQGDLLLLLDSSSSVSYYEFSRMKEFVGELVRPLPLGPAAVQAGLVHIATQPAAEFPLDRHRSGAAAQRAIGAARQRMGDTNAGQALAFARDQLFDGAAGGARPHVPKVLLWLTDGGSTDPVAQPMQELKDQGVAVFIVSTGRGNYLELAAAASPPPARHLHFVDVDDLPSITRQLRADILEAMRPQQLHATEITSSSFRLVWPPLLSDASDYYVLEVTPDTDTTARQSWQLPAHDTERFLDGLQPTTTYQVTLVPESNLHYLPPQTVLVTTLDEEVSPAQIHISNSTSQGFRVGWAPTPAGVLKYQLLYGPLPGSGAQVLEVPGTQNSTVLENLAPNTTYLVTVVATYRSGKEKALSAKACTQEESSSVRDLRLESMGLGRLKATWDSASGAVRGYQVRCRRQAGPWLSLSVSPWVRSVLLADSNLGAGSRVCVTPIYGSLKGRGRCRNVRTWLGEAGAEAGGRLP</sequence>
<dbReference type="InterPro" id="IPR036465">
    <property type="entry name" value="vWFA_dom_sf"/>
</dbReference>
<feature type="domain" description="Fibronectin type-III" evidence="15">
    <location>
        <begin position="361"/>
        <end position="450"/>
    </location>
</feature>
<organism evidence="16 17">
    <name type="scientific">Ornithorhynchus anatinus</name>
    <name type="common">Duckbill platypus</name>
    <dbReference type="NCBI Taxonomy" id="9258"/>
    <lineage>
        <taxon>Eukaryota</taxon>
        <taxon>Metazoa</taxon>
        <taxon>Chordata</taxon>
        <taxon>Craniata</taxon>
        <taxon>Vertebrata</taxon>
        <taxon>Euteleostomi</taxon>
        <taxon>Mammalia</taxon>
        <taxon>Monotremata</taxon>
        <taxon>Ornithorhynchidae</taxon>
        <taxon>Ornithorhynchus</taxon>
    </lineage>
</organism>
<dbReference type="InterPro" id="IPR013783">
    <property type="entry name" value="Ig-like_fold"/>
</dbReference>
<keyword evidence="2" id="KW-0964">Secreted</keyword>
<keyword evidence="5" id="KW-0732">Signal</keyword>
<evidence type="ECO:0000256" key="11">
    <source>
        <dbReference type="ARBA" id="ARBA00046169"/>
    </source>
</evidence>
<keyword evidence="3" id="KW-0272">Extracellular matrix</keyword>
<evidence type="ECO:0000256" key="8">
    <source>
        <dbReference type="ARBA" id="ARBA00023157"/>
    </source>
</evidence>
<dbReference type="Pfam" id="PF00092">
    <property type="entry name" value="VWA"/>
    <property type="match status" value="1"/>
</dbReference>
<dbReference type="InParanoid" id="A0A6I8NJM1"/>
<evidence type="ECO:0000256" key="5">
    <source>
        <dbReference type="ARBA" id="ARBA00022729"/>
    </source>
</evidence>
<feature type="domain" description="Fibronectin type-III" evidence="15">
    <location>
        <begin position="268"/>
        <end position="359"/>
    </location>
</feature>
<dbReference type="SMART" id="SM00327">
    <property type="entry name" value="VWA"/>
    <property type="match status" value="1"/>
</dbReference>
<proteinExistence type="predicted"/>
<dbReference type="PROSITE" id="PS50853">
    <property type="entry name" value="FN3"/>
    <property type="match status" value="2"/>
</dbReference>
<evidence type="ECO:0000256" key="1">
    <source>
        <dbReference type="ARBA" id="ARBA00004302"/>
    </source>
</evidence>